<gene>
    <name evidence="2" type="ORF">CRG98_004410</name>
</gene>
<comment type="caution">
    <text evidence="2">The sequence shown here is derived from an EMBL/GenBank/DDBJ whole genome shotgun (WGS) entry which is preliminary data.</text>
</comment>
<name>A0A2I0L4W7_PUNGR</name>
<organism evidence="2 3">
    <name type="scientific">Punica granatum</name>
    <name type="common">Pomegranate</name>
    <dbReference type="NCBI Taxonomy" id="22663"/>
    <lineage>
        <taxon>Eukaryota</taxon>
        <taxon>Viridiplantae</taxon>
        <taxon>Streptophyta</taxon>
        <taxon>Embryophyta</taxon>
        <taxon>Tracheophyta</taxon>
        <taxon>Spermatophyta</taxon>
        <taxon>Magnoliopsida</taxon>
        <taxon>eudicotyledons</taxon>
        <taxon>Gunneridae</taxon>
        <taxon>Pentapetalae</taxon>
        <taxon>rosids</taxon>
        <taxon>malvids</taxon>
        <taxon>Myrtales</taxon>
        <taxon>Lythraceae</taxon>
        <taxon>Punica</taxon>
    </lineage>
</organism>
<evidence type="ECO:0000256" key="1">
    <source>
        <dbReference type="SAM" id="MobiDB-lite"/>
    </source>
</evidence>
<dbReference type="AlphaFoldDB" id="A0A2I0L4W7"/>
<feature type="region of interest" description="Disordered" evidence="1">
    <location>
        <begin position="1"/>
        <end position="20"/>
    </location>
</feature>
<dbReference type="Proteomes" id="UP000233551">
    <property type="component" value="Unassembled WGS sequence"/>
</dbReference>
<proteinExistence type="predicted"/>
<accession>A0A2I0L4W7</accession>
<sequence length="93" mass="9821">MNGSRTVTASSRGRGRVVRNPSNVTARLAEVEGGNGTHEGSCAPENSCSGCFRLGIELQALLGSGKSREKLGIRLITRASSVVCLSHELLMHK</sequence>
<protein>
    <submittedName>
        <fullName evidence="2">Uncharacterized protein</fullName>
    </submittedName>
</protein>
<reference evidence="2 3" key="1">
    <citation type="submission" date="2017-11" db="EMBL/GenBank/DDBJ databases">
        <title>De-novo sequencing of pomegranate (Punica granatum L.) genome.</title>
        <authorList>
            <person name="Akparov Z."/>
            <person name="Amiraslanov A."/>
            <person name="Hajiyeva S."/>
            <person name="Abbasov M."/>
            <person name="Kaur K."/>
            <person name="Hamwieh A."/>
            <person name="Solovyev V."/>
            <person name="Salamov A."/>
            <person name="Braich B."/>
            <person name="Kosarev P."/>
            <person name="Mahmoud A."/>
            <person name="Hajiyev E."/>
            <person name="Babayeva S."/>
            <person name="Izzatullayeva V."/>
            <person name="Mammadov A."/>
            <person name="Mammadov A."/>
            <person name="Sharifova S."/>
            <person name="Ojaghi J."/>
            <person name="Eynullazada K."/>
            <person name="Bayramov B."/>
            <person name="Abdulazimova A."/>
            <person name="Shahmuradov I."/>
        </authorList>
    </citation>
    <scope>NUCLEOTIDE SEQUENCE [LARGE SCALE GENOMIC DNA]</scope>
    <source>
        <strain evidence="3">cv. AG2017</strain>
        <tissue evidence="2">Leaf</tissue>
    </source>
</reference>
<evidence type="ECO:0000313" key="2">
    <source>
        <dbReference type="EMBL" id="PKI75186.1"/>
    </source>
</evidence>
<evidence type="ECO:0000313" key="3">
    <source>
        <dbReference type="Proteomes" id="UP000233551"/>
    </source>
</evidence>
<keyword evidence="3" id="KW-1185">Reference proteome</keyword>
<dbReference type="EMBL" id="PGOL01000183">
    <property type="protein sequence ID" value="PKI75186.1"/>
    <property type="molecule type" value="Genomic_DNA"/>
</dbReference>
<feature type="compositionally biased region" description="Polar residues" evidence="1">
    <location>
        <begin position="1"/>
        <end position="11"/>
    </location>
</feature>